<dbReference type="RefSeq" id="WP_162422776.1">
    <property type="nucleotide sequence ID" value="NZ_WVIE01000007.1"/>
</dbReference>
<dbReference type="AlphaFoldDB" id="A0A8J7Z887"/>
<evidence type="ECO:0000256" key="1">
    <source>
        <dbReference type="SAM" id="MobiDB-lite"/>
    </source>
</evidence>
<sequence length="204" mass="23182">MQLNSPSAPSTPPTPIILDNLPDPPVPEGVCPRRTRLQIDLLLLAIEALDLGGSEAILAIASDLDLRSVLKHRVVLWQMRSTNPLRRYAQRRPLTILEAKALVVVTCYLARRLTVLIRQLLLAYQQLSDKELSPDHHFRLSEYLERFRAHFRSRMNPRRAGVMVYSSDEKLNELALDLLSQLLFCTGTSGMQRLWISLFDGEVS</sequence>
<keyword evidence="3" id="KW-1185">Reference proteome</keyword>
<dbReference type="Proteomes" id="UP000646053">
    <property type="component" value="Unassembled WGS sequence"/>
</dbReference>
<name>A0A8J7Z887_9CYAN</name>
<protein>
    <submittedName>
        <fullName evidence="2">DUF3038 domain-containing protein</fullName>
    </submittedName>
</protein>
<organism evidence="2 3">
    <name type="scientific">Myxacorys almedinensis A</name>
    <dbReference type="NCBI Taxonomy" id="2690445"/>
    <lineage>
        <taxon>Bacteria</taxon>
        <taxon>Bacillati</taxon>
        <taxon>Cyanobacteriota</taxon>
        <taxon>Cyanophyceae</taxon>
        <taxon>Leptolyngbyales</taxon>
        <taxon>Leptolyngbyaceae</taxon>
        <taxon>Myxacorys</taxon>
        <taxon>Myxacorys almedinensis</taxon>
    </lineage>
</organism>
<accession>A0A8J7Z887</accession>
<evidence type="ECO:0000313" key="3">
    <source>
        <dbReference type="Proteomes" id="UP000646053"/>
    </source>
</evidence>
<feature type="region of interest" description="Disordered" evidence="1">
    <location>
        <begin position="1"/>
        <end position="24"/>
    </location>
</feature>
<proteinExistence type="predicted"/>
<evidence type="ECO:0000313" key="2">
    <source>
        <dbReference type="EMBL" id="NDJ17280.1"/>
    </source>
</evidence>
<comment type="caution">
    <text evidence="2">The sequence shown here is derived from an EMBL/GenBank/DDBJ whole genome shotgun (WGS) entry which is preliminary data.</text>
</comment>
<dbReference type="EMBL" id="WVIE01000007">
    <property type="protein sequence ID" value="NDJ17280.1"/>
    <property type="molecule type" value="Genomic_DNA"/>
</dbReference>
<reference evidence="2" key="1">
    <citation type="submission" date="2019-12" db="EMBL/GenBank/DDBJ databases">
        <title>High-Quality draft genome sequences of three cyanobacteria isolated from the limestone walls of the Old Cathedral of Coimbra.</title>
        <authorList>
            <person name="Tiago I."/>
            <person name="Soares F."/>
            <person name="Portugal A."/>
        </authorList>
    </citation>
    <scope>NUCLEOTIDE SEQUENCE</scope>
    <source>
        <strain evidence="2">A</strain>
    </source>
</reference>
<dbReference type="InterPro" id="IPR021399">
    <property type="entry name" value="DUF3038"/>
</dbReference>
<dbReference type="Pfam" id="PF11237">
    <property type="entry name" value="DUF3038"/>
    <property type="match status" value="1"/>
</dbReference>
<gene>
    <name evidence="2" type="ORF">GS601_08245</name>
</gene>